<keyword evidence="8" id="KW-0472">Membrane</keyword>
<dbReference type="Pfam" id="PF00172">
    <property type="entry name" value="Zn_clus"/>
    <property type="match status" value="1"/>
</dbReference>
<evidence type="ECO:0000256" key="2">
    <source>
        <dbReference type="ARBA" id="ARBA00022723"/>
    </source>
</evidence>
<keyword evidence="2" id="KW-0479">Metal-binding</keyword>
<name>A0A0L0MZ97_TOLOC</name>
<evidence type="ECO:0000259" key="9">
    <source>
        <dbReference type="PROSITE" id="PS50048"/>
    </source>
</evidence>
<dbReference type="GO" id="GO:0043565">
    <property type="term" value="F:sequence-specific DNA binding"/>
    <property type="evidence" value="ECO:0007669"/>
    <property type="project" value="TreeGrafter"/>
</dbReference>
<dbReference type="PROSITE" id="PS00463">
    <property type="entry name" value="ZN2_CY6_FUNGAL_1"/>
    <property type="match status" value="1"/>
</dbReference>
<evidence type="ECO:0000256" key="5">
    <source>
        <dbReference type="ARBA" id="ARBA00023125"/>
    </source>
</evidence>
<dbReference type="PANTHER" id="PTHR47782:SF12">
    <property type="entry name" value="ZN(II)2CYS6 TRANSCRIPTION FACTOR (EUROFUNG)"/>
    <property type="match status" value="1"/>
</dbReference>
<evidence type="ECO:0000313" key="10">
    <source>
        <dbReference type="EMBL" id="KND87152.1"/>
    </source>
</evidence>
<evidence type="ECO:0000256" key="7">
    <source>
        <dbReference type="ARBA" id="ARBA00023242"/>
    </source>
</evidence>
<dbReference type="GO" id="GO:0045944">
    <property type="term" value="P:positive regulation of transcription by RNA polymerase II"/>
    <property type="evidence" value="ECO:0007669"/>
    <property type="project" value="TreeGrafter"/>
</dbReference>
<dbReference type="SUPFAM" id="SSF57701">
    <property type="entry name" value="Zn2/Cys6 DNA-binding domain"/>
    <property type="match status" value="1"/>
</dbReference>
<dbReference type="InterPro" id="IPR007219">
    <property type="entry name" value="XnlR_reg_dom"/>
</dbReference>
<evidence type="ECO:0000256" key="4">
    <source>
        <dbReference type="ARBA" id="ARBA00023015"/>
    </source>
</evidence>
<gene>
    <name evidence="10" type="ORF">TOPH_08196</name>
</gene>
<accession>A0A0L0MZ97</accession>
<dbReference type="GO" id="GO:0000981">
    <property type="term" value="F:DNA-binding transcription factor activity, RNA polymerase II-specific"/>
    <property type="evidence" value="ECO:0007669"/>
    <property type="project" value="InterPro"/>
</dbReference>
<proteinExistence type="predicted"/>
<evidence type="ECO:0000256" key="8">
    <source>
        <dbReference type="SAM" id="Phobius"/>
    </source>
</evidence>
<dbReference type="SMART" id="SM00906">
    <property type="entry name" value="Fungal_trans"/>
    <property type="match status" value="1"/>
</dbReference>
<evidence type="ECO:0000256" key="1">
    <source>
        <dbReference type="ARBA" id="ARBA00004123"/>
    </source>
</evidence>
<dbReference type="GO" id="GO:0008270">
    <property type="term" value="F:zinc ion binding"/>
    <property type="evidence" value="ECO:0007669"/>
    <property type="project" value="InterPro"/>
</dbReference>
<feature type="transmembrane region" description="Helical" evidence="8">
    <location>
        <begin position="537"/>
        <end position="556"/>
    </location>
</feature>
<dbReference type="CDD" id="cd00067">
    <property type="entry name" value="GAL4"/>
    <property type="match status" value="1"/>
</dbReference>
<evidence type="ECO:0000256" key="6">
    <source>
        <dbReference type="ARBA" id="ARBA00023163"/>
    </source>
</evidence>
<keyword evidence="8" id="KW-0812">Transmembrane</keyword>
<dbReference type="SMART" id="SM00066">
    <property type="entry name" value="GAL4"/>
    <property type="match status" value="1"/>
</dbReference>
<dbReference type="PROSITE" id="PS50048">
    <property type="entry name" value="ZN2_CY6_FUNGAL_2"/>
    <property type="match status" value="1"/>
</dbReference>
<feature type="domain" description="Zn(2)-C6 fungal-type" evidence="9">
    <location>
        <begin position="9"/>
        <end position="39"/>
    </location>
</feature>
<reference evidence="10 11" key="1">
    <citation type="journal article" date="2015" name="BMC Genomics">
        <title>The genome of the truffle-parasite Tolypocladium ophioglossoides and the evolution of antifungal peptaibiotics.</title>
        <authorList>
            <person name="Quandt C.A."/>
            <person name="Bushley K.E."/>
            <person name="Spatafora J.W."/>
        </authorList>
    </citation>
    <scope>NUCLEOTIDE SEQUENCE [LARGE SCALE GENOMIC DNA]</scope>
    <source>
        <strain evidence="10 11">CBS 100239</strain>
    </source>
</reference>
<dbReference type="PANTHER" id="PTHR47782">
    <property type="entry name" value="ZN(II)2CYS6 TRANSCRIPTION FACTOR (EUROFUNG)-RELATED"/>
    <property type="match status" value="1"/>
</dbReference>
<keyword evidence="5" id="KW-0238">DNA-binding</keyword>
<evidence type="ECO:0000256" key="3">
    <source>
        <dbReference type="ARBA" id="ARBA00022833"/>
    </source>
</evidence>
<dbReference type="GO" id="GO:0005634">
    <property type="term" value="C:nucleus"/>
    <property type="evidence" value="ECO:0007669"/>
    <property type="project" value="UniProtKB-SubCell"/>
</dbReference>
<keyword evidence="4" id="KW-0805">Transcription regulation</keyword>
<keyword evidence="6" id="KW-0804">Transcription</keyword>
<comment type="subcellular location">
    <subcellularLocation>
        <location evidence="1">Nucleus</location>
    </subcellularLocation>
</comment>
<dbReference type="InterPro" id="IPR036864">
    <property type="entry name" value="Zn2-C6_fun-type_DNA-bd_sf"/>
</dbReference>
<dbReference type="AlphaFoldDB" id="A0A0L0MZ97"/>
<keyword evidence="11" id="KW-1185">Reference proteome</keyword>
<dbReference type="Gene3D" id="4.10.240.10">
    <property type="entry name" value="Zn(2)-C6 fungal-type DNA-binding domain"/>
    <property type="match status" value="1"/>
</dbReference>
<dbReference type="InterPro" id="IPR001138">
    <property type="entry name" value="Zn2Cys6_DnaBD"/>
</dbReference>
<dbReference type="InterPro" id="IPR052202">
    <property type="entry name" value="Yeast_MetPath_Reg"/>
</dbReference>
<protein>
    <submittedName>
        <fullName evidence="10">Positive regulator of purine utilization</fullName>
    </submittedName>
</protein>
<dbReference type="OrthoDB" id="4917319at2759"/>
<dbReference type="Proteomes" id="UP000036947">
    <property type="component" value="Unassembled WGS sequence"/>
</dbReference>
<organism evidence="10 11">
    <name type="scientific">Tolypocladium ophioglossoides (strain CBS 100239)</name>
    <name type="common">Snaketongue truffleclub</name>
    <name type="synonym">Elaphocordyceps ophioglossoides</name>
    <dbReference type="NCBI Taxonomy" id="1163406"/>
    <lineage>
        <taxon>Eukaryota</taxon>
        <taxon>Fungi</taxon>
        <taxon>Dikarya</taxon>
        <taxon>Ascomycota</taxon>
        <taxon>Pezizomycotina</taxon>
        <taxon>Sordariomycetes</taxon>
        <taxon>Hypocreomycetidae</taxon>
        <taxon>Hypocreales</taxon>
        <taxon>Ophiocordycipitaceae</taxon>
        <taxon>Tolypocladium</taxon>
    </lineage>
</organism>
<dbReference type="EMBL" id="LFRF01000041">
    <property type="protein sequence ID" value="KND87152.1"/>
    <property type="molecule type" value="Genomic_DNA"/>
</dbReference>
<dbReference type="CDD" id="cd12148">
    <property type="entry name" value="fungal_TF_MHR"/>
    <property type="match status" value="1"/>
</dbReference>
<keyword evidence="7" id="KW-0539">Nucleus</keyword>
<dbReference type="STRING" id="1163406.A0A0L0MZ97"/>
<comment type="caution">
    <text evidence="10">The sequence shown here is derived from an EMBL/GenBank/DDBJ whole genome shotgun (WGS) entry which is preliminary data.</text>
</comment>
<keyword evidence="3" id="KW-0862">Zinc</keyword>
<sequence length="724" mass="80122">MADASQIQACDRCHRRKTRCDKGRPECDPCTKARAACIYSQRVKEPMYSRSFVQRLERRVRQLEAANLALKAASPADMETTRAEGEEAHGLSTSAAVAQEVSFLSTSAAGDRLFLGPTSGIIFASLVKAGIIHDSEQAITPPTTALSAHRSPGMEDWCSDDNKLPPEHLSRSLVEAYLAHDHLAYPFLHAGAIRTAVDCMYNGTTLAQTHAFEAFMFHMILAIATSQASKLNWTAFPDAQTHHQMATKYLNTVLCEGGLRALQAMLLLCQFQLTNSTRDASANRHLSHRHFLAGLWHIVGISARMCLELGLHREAMYQVARTNSTPGGPSCISPDAEDHAIRRLCFWCVFALDRVVSITLGRPLAICREDIDVEMPTIDGNGSVSPAAPTLGDQHPSPTTAPSYSTALFIHITRYRDICGRCLTMLHRGSRSVVQSESDRLRIHDELAAELQSWRADTNNLHLFEVDLSTPLTESRSSFRCKAWYELLYHNGILLLYRPSYSTTSQSGDEANRHIFSSAKESITLYSYLFSSRKINFSWMVLHAVFVAGISYIHALTRHFRAKRQQNSGGLNLRFQLAREPTLVEIVNDCRACSNVLVAVSERCNAQKNCHEVFDRLSDALVKDAVDALSDSRRHSSGSIDISAAPAAAVAPFASDADGQMQGVSVEPVTTTGSADTALRECLPELHRMYDAQWCDDAILQLSTDWFNEIVADNGTLAYEWNPE</sequence>
<keyword evidence="8" id="KW-1133">Transmembrane helix</keyword>
<dbReference type="Pfam" id="PF04082">
    <property type="entry name" value="Fungal_trans"/>
    <property type="match status" value="1"/>
</dbReference>
<dbReference type="GO" id="GO:0006351">
    <property type="term" value="P:DNA-templated transcription"/>
    <property type="evidence" value="ECO:0007669"/>
    <property type="project" value="InterPro"/>
</dbReference>
<evidence type="ECO:0000313" key="11">
    <source>
        <dbReference type="Proteomes" id="UP000036947"/>
    </source>
</evidence>